<dbReference type="GO" id="GO:0016887">
    <property type="term" value="F:ATP hydrolysis activity"/>
    <property type="evidence" value="ECO:0007669"/>
    <property type="project" value="InterPro"/>
</dbReference>
<dbReference type="AlphaFoldDB" id="A0A150PJB7"/>
<dbReference type="EMBL" id="JELY01001451">
    <property type="protein sequence ID" value="KYF55730.1"/>
    <property type="molecule type" value="Genomic_DNA"/>
</dbReference>
<evidence type="ECO:0000256" key="1">
    <source>
        <dbReference type="ARBA" id="ARBA00006914"/>
    </source>
</evidence>
<dbReference type="GO" id="GO:0005524">
    <property type="term" value="F:ATP binding"/>
    <property type="evidence" value="ECO:0007669"/>
    <property type="project" value="UniProtKB-KW"/>
</dbReference>
<accession>A0A150PJB7</accession>
<gene>
    <name evidence="5" type="ORF">BE08_22965</name>
</gene>
<feature type="domain" description="AAA+ ATPase" evidence="4">
    <location>
        <begin position="248"/>
        <end position="376"/>
    </location>
</feature>
<keyword evidence="3" id="KW-0067">ATP-binding</keyword>
<dbReference type="InterPro" id="IPR003959">
    <property type="entry name" value="ATPase_AAA_core"/>
</dbReference>
<dbReference type="PANTHER" id="PTHR23073">
    <property type="entry name" value="26S PROTEASOME REGULATORY SUBUNIT"/>
    <property type="match status" value="1"/>
</dbReference>
<name>A0A150PJB7_SORCE</name>
<dbReference type="InterPro" id="IPR003593">
    <property type="entry name" value="AAA+_ATPase"/>
</dbReference>
<evidence type="ECO:0000313" key="6">
    <source>
        <dbReference type="Proteomes" id="UP000075420"/>
    </source>
</evidence>
<keyword evidence="2" id="KW-0547">Nucleotide-binding</keyword>
<dbReference type="SMART" id="SM00382">
    <property type="entry name" value="AAA"/>
    <property type="match status" value="1"/>
</dbReference>
<proteinExistence type="inferred from homology"/>
<sequence>MTDPKLDPSTFGASFQAFIEQMSAQAPAQEPEIRRRLREHLGGDPAQMPVVSEQFARYEHPNLHLAVQAYLGQPERETELFGIISTHEMFTPRLSQLAAPRSAMPGAGIDVGPVEYANLPLDQDRIIACIRNGVHLVRRGAQRLVVYVSASAGWRESLTLEVMAPERAEAEAVLAEVRSTMRARSIYRGHVISLEQPQQGTIDVRFHRLPAIGKDQIILPQGLLERIERQAVRFAELRDELRAMGRHLKRGMLLHGPPGTGKTLSAMYLARQMPDRTVILVTGRAMGLIEQSCALARLLEPATVILEDVDLVAEERTRQCVGSNAVLFELLNQMDGLSDDADILFLLTTNRPDILEPALAARPGRIDQALEVPLPDEGCRRRLFELYGRGLELRLSQLDAFVARTKGVSAAFLRELLRKAALFAADEGAGRVVEDRHIDTALRELAVDGGKLTQSLLGASAMSA</sequence>
<organism evidence="5 6">
    <name type="scientific">Sorangium cellulosum</name>
    <name type="common">Polyangium cellulosum</name>
    <dbReference type="NCBI Taxonomy" id="56"/>
    <lineage>
        <taxon>Bacteria</taxon>
        <taxon>Pseudomonadati</taxon>
        <taxon>Myxococcota</taxon>
        <taxon>Polyangia</taxon>
        <taxon>Polyangiales</taxon>
        <taxon>Polyangiaceae</taxon>
        <taxon>Sorangium</taxon>
    </lineage>
</organism>
<dbReference type="InterPro" id="IPR027417">
    <property type="entry name" value="P-loop_NTPase"/>
</dbReference>
<dbReference type="SUPFAM" id="SSF52540">
    <property type="entry name" value="P-loop containing nucleoside triphosphate hydrolases"/>
    <property type="match status" value="1"/>
</dbReference>
<protein>
    <recommendedName>
        <fullName evidence="4">AAA+ ATPase domain-containing protein</fullName>
    </recommendedName>
</protein>
<dbReference type="CDD" id="cd19481">
    <property type="entry name" value="RecA-like_protease"/>
    <property type="match status" value="1"/>
</dbReference>
<evidence type="ECO:0000256" key="2">
    <source>
        <dbReference type="ARBA" id="ARBA00022741"/>
    </source>
</evidence>
<dbReference type="Proteomes" id="UP000075420">
    <property type="component" value="Unassembled WGS sequence"/>
</dbReference>
<comment type="similarity">
    <text evidence="1">Belongs to the AAA ATPase family.</text>
</comment>
<dbReference type="Gene3D" id="3.40.50.300">
    <property type="entry name" value="P-loop containing nucleotide triphosphate hydrolases"/>
    <property type="match status" value="1"/>
</dbReference>
<evidence type="ECO:0000256" key="3">
    <source>
        <dbReference type="ARBA" id="ARBA00022840"/>
    </source>
</evidence>
<reference evidence="5 6" key="1">
    <citation type="submission" date="2014-02" db="EMBL/GenBank/DDBJ databases">
        <title>The small core and large imbalanced accessory genome model reveals a collaborative survival strategy of Sorangium cellulosum strains in nature.</title>
        <authorList>
            <person name="Han K."/>
            <person name="Peng R."/>
            <person name="Blom J."/>
            <person name="Li Y.-Z."/>
        </authorList>
    </citation>
    <scope>NUCLEOTIDE SEQUENCE [LARGE SCALE GENOMIC DNA]</scope>
    <source>
        <strain evidence="5 6">So0157-25</strain>
    </source>
</reference>
<dbReference type="Pfam" id="PF00004">
    <property type="entry name" value="AAA"/>
    <property type="match status" value="1"/>
</dbReference>
<evidence type="ECO:0000313" key="5">
    <source>
        <dbReference type="EMBL" id="KYF55730.1"/>
    </source>
</evidence>
<evidence type="ECO:0000259" key="4">
    <source>
        <dbReference type="SMART" id="SM00382"/>
    </source>
</evidence>
<dbReference type="Gene3D" id="1.10.8.60">
    <property type="match status" value="1"/>
</dbReference>
<comment type="caution">
    <text evidence="5">The sequence shown here is derived from an EMBL/GenBank/DDBJ whole genome shotgun (WGS) entry which is preliminary data.</text>
</comment>
<dbReference type="InterPro" id="IPR050221">
    <property type="entry name" value="26S_Proteasome_ATPase"/>
</dbReference>